<dbReference type="InterPro" id="IPR012349">
    <property type="entry name" value="Split_barrel_FMN-bd"/>
</dbReference>
<dbReference type="InterPro" id="IPR052917">
    <property type="entry name" value="Stress-Dev_Protein"/>
</dbReference>
<feature type="domain" description="General stress protein FMN-binding split barrel" evidence="2">
    <location>
        <begin position="28"/>
        <end position="178"/>
    </location>
</feature>
<keyword evidence="4" id="KW-1185">Reference proteome</keyword>
<proteinExistence type="predicted"/>
<dbReference type="Gene3D" id="2.30.110.10">
    <property type="entry name" value="Electron Transport, Fmn-binding Protein, Chain A"/>
    <property type="match status" value="1"/>
</dbReference>
<dbReference type="STRING" id="1314781.A0A165N5P9"/>
<dbReference type="InParanoid" id="A0A165N5P9"/>
<gene>
    <name evidence="3" type="ORF">EXIGLDRAFT_738804</name>
</gene>
<reference evidence="3 4" key="1">
    <citation type="journal article" date="2016" name="Mol. Biol. Evol.">
        <title>Comparative Genomics of Early-Diverging Mushroom-Forming Fungi Provides Insights into the Origins of Lignocellulose Decay Capabilities.</title>
        <authorList>
            <person name="Nagy L.G."/>
            <person name="Riley R."/>
            <person name="Tritt A."/>
            <person name="Adam C."/>
            <person name="Daum C."/>
            <person name="Floudas D."/>
            <person name="Sun H."/>
            <person name="Yadav J.S."/>
            <person name="Pangilinan J."/>
            <person name="Larsson K.H."/>
            <person name="Matsuura K."/>
            <person name="Barry K."/>
            <person name="Labutti K."/>
            <person name="Kuo R."/>
            <person name="Ohm R.A."/>
            <person name="Bhattacharya S.S."/>
            <person name="Shirouzu T."/>
            <person name="Yoshinaga Y."/>
            <person name="Martin F.M."/>
            <person name="Grigoriev I.V."/>
            <person name="Hibbett D.S."/>
        </authorList>
    </citation>
    <scope>NUCLEOTIDE SEQUENCE [LARGE SCALE GENOMIC DNA]</scope>
    <source>
        <strain evidence="3 4">HHB12029</strain>
    </source>
</reference>
<dbReference type="PANTHER" id="PTHR34818:SF1">
    <property type="entry name" value="PROTEIN BLI-3"/>
    <property type="match status" value="1"/>
</dbReference>
<feature type="region of interest" description="Disordered" evidence="1">
    <location>
        <begin position="1"/>
        <end position="25"/>
    </location>
</feature>
<protein>
    <recommendedName>
        <fullName evidence="2">General stress protein FMN-binding split barrel domain-containing protein</fullName>
    </recommendedName>
</protein>
<accession>A0A165N5P9</accession>
<dbReference type="InterPro" id="IPR038725">
    <property type="entry name" value="YdaG_split_barrel_FMN-bd"/>
</dbReference>
<evidence type="ECO:0000313" key="4">
    <source>
        <dbReference type="Proteomes" id="UP000077266"/>
    </source>
</evidence>
<dbReference type="PANTHER" id="PTHR34818">
    <property type="entry name" value="PROTEIN BLI-3"/>
    <property type="match status" value="1"/>
</dbReference>
<dbReference type="SUPFAM" id="SSF50475">
    <property type="entry name" value="FMN-binding split barrel"/>
    <property type="match status" value="1"/>
</dbReference>
<evidence type="ECO:0000259" key="2">
    <source>
        <dbReference type="Pfam" id="PF16242"/>
    </source>
</evidence>
<evidence type="ECO:0000256" key="1">
    <source>
        <dbReference type="SAM" id="MobiDB-lite"/>
    </source>
</evidence>
<name>A0A165N5P9_EXIGL</name>
<dbReference type="Proteomes" id="UP000077266">
    <property type="component" value="Unassembled WGS sequence"/>
</dbReference>
<organism evidence="3 4">
    <name type="scientific">Exidia glandulosa HHB12029</name>
    <dbReference type="NCBI Taxonomy" id="1314781"/>
    <lineage>
        <taxon>Eukaryota</taxon>
        <taxon>Fungi</taxon>
        <taxon>Dikarya</taxon>
        <taxon>Basidiomycota</taxon>
        <taxon>Agaricomycotina</taxon>
        <taxon>Agaricomycetes</taxon>
        <taxon>Auriculariales</taxon>
        <taxon>Exidiaceae</taxon>
        <taxon>Exidia</taxon>
    </lineage>
</organism>
<dbReference type="EMBL" id="KV425902">
    <property type="protein sequence ID" value="KZW00251.1"/>
    <property type="molecule type" value="Genomic_DNA"/>
</dbReference>
<sequence>MANTTTADPKLDPYTAKAEKTEHTPQEKIDGFKGIVKNVHTAMMVTRGKDGSLHSRAMTPTQWESLRFMFVFNNVSHKGEEIEADSHVNLSFYDSSTTNWASVSGKANIINDPAKIKENWSSFMKGYFGKVDSQHPGNENDPRVSLIEVVPENIRYWVATSNKLVQSVKTAASAITGSGDPPGELRIITSQELQLVEGLNQTHV</sequence>
<dbReference type="Pfam" id="PF16242">
    <property type="entry name" value="Pyrid_ox_like"/>
    <property type="match status" value="1"/>
</dbReference>
<evidence type="ECO:0000313" key="3">
    <source>
        <dbReference type="EMBL" id="KZW00251.1"/>
    </source>
</evidence>
<dbReference type="OrthoDB" id="434253at2759"/>
<dbReference type="AlphaFoldDB" id="A0A165N5P9"/>